<dbReference type="RefSeq" id="WP_188516993.1">
    <property type="nucleotide sequence ID" value="NZ_BMES01000001.1"/>
</dbReference>
<evidence type="ECO:0000313" key="2">
    <source>
        <dbReference type="Proteomes" id="UP000603912"/>
    </source>
</evidence>
<keyword evidence="2" id="KW-1185">Reference proteome</keyword>
<comment type="caution">
    <text evidence="1">The sequence shown here is derived from an EMBL/GenBank/DDBJ whole genome shotgun (WGS) entry which is preliminary data.</text>
</comment>
<dbReference type="Proteomes" id="UP000603912">
    <property type="component" value="Unassembled WGS sequence"/>
</dbReference>
<dbReference type="InterPro" id="IPR037053">
    <property type="entry name" value="Phage_tail_collar_dom_sf"/>
</dbReference>
<dbReference type="EMBL" id="BMES01000001">
    <property type="protein sequence ID" value="GGH14942.1"/>
    <property type="molecule type" value="Genomic_DNA"/>
</dbReference>
<evidence type="ECO:0000313" key="1">
    <source>
        <dbReference type="EMBL" id="GGH14942.1"/>
    </source>
</evidence>
<reference evidence="1" key="1">
    <citation type="journal article" date="2014" name="Int. J. Syst. Evol. Microbiol.">
        <title>Complete genome sequence of Corynebacterium casei LMG S-19264T (=DSM 44701T), isolated from a smear-ripened cheese.</title>
        <authorList>
            <consortium name="US DOE Joint Genome Institute (JGI-PGF)"/>
            <person name="Walter F."/>
            <person name="Albersmeier A."/>
            <person name="Kalinowski J."/>
            <person name="Ruckert C."/>
        </authorList>
    </citation>
    <scope>NUCLEOTIDE SEQUENCE</scope>
    <source>
        <strain evidence="1">CGMCC 1.12214</strain>
    </source>
</reference>
<dbReference type="AlphaFoldDB" id="A0A917MHH5"/>
<proteinExistence type="predicted"/>
<sequence length="605" mass="62763">MDRQIIYPGQIPLDTDLLNAERFTMTALGALMQAVLGTSTVVDGLQCVPSAPASLSVQVLAGSVYAVQNLDANGFGSLAADTTRSIVKQGISLDTTVLTLTPPATNGQAINYLIQVAFSETDDTPIVLPYYNSANPAQAYSGPNGLGTSQMTVRRQKALISAKAGVAATAGTQTTPAPDAGYTGLYSVTVAYGATQLTSAQITQLSTAPFINPKLPAVVPAVQAGAFAYAVDTGAVNSLVVTLQPAPTSLAAGFSTHIKVANTCTGAGVTVNVNGIGAKPLVLPDGTALIAGSIKAGQVIRVTYDGASFYLQNAGSPDFGVLDTRYVIKSGDDMSGGLSMPSLRTRGAAATNRDFFGETGTTDANALARWLIRMADATAETGSNAGSDWSMARYSDAGAFIEIVLKCLRSSGVFDFARLPTIGGNPLATALGASISNQPVGSGLIWLGSSPPSGYLELAGGLISRTTYANLWTAAQASGMIVTDATWTTVGNRAWASYSQGDGSTTFRLPDFRGEFLRGFDNGRGVDISRSLGIQQAHKTEDLYAQNGGTLRHNEITTPSWTSNVAFPLNNNGINTTQSSGTKVDVLGTGETRPRNVPVMFCVKF</sequence>
<name>A0A917MHH5_9HYPH</name>
<protein>
    <recommendedName>
        <fullName evidence="3">Phage tail collar domain-containing protein</fullName>
    </recommendedName>
</protein>
<organism evidence="1 2">
    <name type="scientific">Alsobacter metallidurans</name>
    <dbReference type="NCBI Taxonomy" id="340221"/>
    <lineage>
        <taxon>Bacteria</taxon>
        <taxon>Pseudomonadati</taxon>
        <taxon>Pseudomonadota</taxon>
        <taxon>Alphaproteobacteria</taxon>
        <taxon>Hyphomicrobiales</taxon>
        <taxon>Alsobacteraceae</taxon>
        <taxon>Alsobacter</taxon>
    </lineage>
</organism>
<gene>
    <name evidence="1" type="ORF">GCM10007036_14590</name>
</gene>
<reference evidence="1" key="2">
    <citation type="submission" date="2020-09" db="EMBL/GenBank/DDBJ databases">
        <authorList>
            <person name="Sun Q."/>
            <person name="Zhou Y."/>
        </authorList>
    </citation>
    <scope>NUCLEOTIDE SEQUENCE</scope>
    <source>
        <strain evidence="1">CGMCC 1.12214</strain>
    </source>
</reference>
<dbReference type="SUPFAM" id="SSF88874">
    <property type="entry name" value="Receptor-binding domain of short tail fibre protein gp12"/>
    <property type="match status" value="1"/>
</dbReference>
<accession>A0A917MHH5</accession>
<dbReference type="Gene3D" id="3.90.1340.10">
    <property type="entry name" value="Phage tail collar domain"/>
    <property type="match status" value="1"/>
</dbReference>
<evidence type="ECO:0008006" key="3">
    <source>
        <dbReference type="Google" id="ProtNLM"/>
    </source>
</evidence>